<dbReference type="PANTHER" id="PTHR43004:SF6">
    <property type="entry name" value="FAD_NAD(P)-BINDING OXIDOREDUCTASE FAMILY PROTEIN"/>
    <property type="match status" value="1"/>
</dbReference>
<sequence>MGESATDKHLEDVRVPVLIIGGGPTGLFQAYLLACLGVKCLVVERYPQRLGAPKAHAVNPRTLEICRQFGLKVHEIRAIGTPRKDAFWVNFITTLSGEAVGRLPYERMDVGVLDDTPEMIHNIPQPEFERYVEDTLSSEPNVRIEKGVSFVSLKNGDKEVITTVEYRPTGQHFNITSSHVIACDGANSKVREFLQVESDGEPSVQTMMTIHFNADLRPVVGERVGMLHWVMDPEGAGFIIGYDLAGNQVHISNYSTEKTPTESWNEEMCRNILCSAIGKECPFDIHSFRPWIFRRKIANKYRVGNVLLAGDAAHSFPPTGGLGLNCGLADVHNLAFKVAAVHRGWATDSILDTYQPERRHVADIYSRQSVKNGYQIFNLLKSVGLAGEASLSAARENLYRNNRDPAKKTDINTGIEGQREHFDNLENHIGYTYSDPPVVPANASLYIPKYTAGARLPHTWIAFPESSSIPFPPHAVDLSYIDDHEMSASDKAQRKYTSLDLCARDEFTFILGKKELSRHILKVINDVKEVYSARGLKFRVVHLEDDFNIIEGQAGRNWITGTGIGDGQGGLLVRPDQHIILKLRGNETAKDEVIAGLKKLLGCQTND</sequence>
<proteinExistence type="predicted"/>
<evidence type="ECO:0000256" key="1">
    <source>
        <dbReference type="ARBA" id="ARBA00022630"/>
    </source>
</evidence>
<evidence type="ECO:0000256" key="2">
    <source>
        <dbReference type="ARBA" id="ARBA00022827"/>
    </source>
</evidence>
<dbReference type="OrthoDB" id="2690153at2759"/>
<protein>
    <submittedName>
        <fullName evidence="5">Putative 3-(3-hydroxy-phenyl)propionate hydroxylase</fullName>
    </submittedName>
</protein>
<dbReference type="PANTHER" id="PTHR43004">
    <property type="entry name" value="TRK SYSTEM POTASSIUM UPTAKE PROTEIN"/>
    <property type="match status" value="1"/>
</dbReference>
<dbReference type="InterPro" id="IPR036188">
    <property type="entry name" value="FAD/NAD-bd_sf"/>
</dbReference>
<dbReference type="PRINTS" id="PR00420">
    <property type="entry name" value="RNGMNOXGNASE"/>
</dbReference>
<keyword evidence="3" id="KW-0560">Oxidoreductase</keyword>
<reference evidence="5 6" key="1">
    <citation type="submission" date="2015-05" db="EMBL/GenBank/DDBJ databases">
        <title>Distinctive expansion of gene families associated with plant cell wall degradation and secondary metabolism in the genomes of grapevine trunk pathogens.</title>
        <authorList>
            <person name="Lawrence D.P."/>
            <person name="Travadon R."/>
            <person name="Rolshausen P.E."/>
            <person name="Baumgartner K."/>
        </authorList>
    </citation>
    <scope>NUCLEOTIDE SEQUENCE [LARGE SCALE GENOMIC DNA]</scope>
    <source>
        <strain evidence="5">UCRPC4</strain>
    </source>
</reference>
<dbReference type="GO" id="GO:0016709">
    <property type="term" value="F:oxidoreductase activity, acting on paired donors, with incorporation or reduction of molecular oxygen, NAD(P)H as one donor, and incorporation of one atom of oxygen"/>
    <property type="evidence" value="ECO:0007669"/>
    <property type="project" value="UniProtKB-ARBA"/>
</dbReference>
<evidence type="ECO:0000313" key="6">
    <source>
        <dbReference type="Proteomes" id="UP000053317"/>
    </source>
</evidence>
<dbReference type="InterPro" id="IPR050641">
    <property type="entry name" value="RIFMO-like"/>
</dbReference>
<dbReference type="GO" id="GO:0005739">
    <property type="term" value="C:mitochondrion"/>
    <property type="evidence" value="ECO:0007669"/>
    <property type="project" value="TreeGrafter"/>
</dbReference>
<name>A0A0G2E2F0_PHACM</name>
<feature type="domain" description="FAD-binding" evidence="4">
    <location>
        <begin position="15"/>
        <end position="363"/>
    </location>
</feature>
<dbReference type="InterPro" id="IPR002938">
    <property type="entry name" value="FAD-bd"/>
</dbReference>
<dbReference type="Gene3D" id="3.30.9.10">
    <property type="entry name" value="D-Amino Acid Oxidase, subunit A, domain 2"/>
    <property type="match status" value="1"/>
</dbReference>
<reference evidence="5 6" key="2">
    <citation type="submission" date="2015-05" db="EMBL/GenBank/DDBJ databases">
        <authorList>
            <person name="Morales-Cruz A."/>
            <person name="Amrine K.C."/>
            <person name="Cantu D."/>
        </authorList>
    </citation>
    <scope>NUCLEOTIDE SEQUENCE [LARGE SCALE GENOMIC DNA]</scope>
    <source>
        <strain evidence="5">UCRPC4</strain>
    </source>
</reference>
<comment type="caution">
    <text evidence="5">The sequence shown here is derived from an EMBL/GenBank/DDBJ whole genome shotgun (WGS) entry which is preliminary data.</text>
</comment>
<keyword evidence="1" id="KW-0285">Flavoprotein</keyword>
<keyword evidence="6" id="KW-1185">Reference proteome</keyword>
<dbReference type="EMBL" id="LCWF01000160">
    <property type="protein sequence ID" value="KKY16546.1"/>
    <property type="molecule type" value="Genomic_DNA"/>
</dbReference>
<accession>A0A0G2E2F0</accession>
<evidence type="ECO:0000256" key="3">
    <source>
        <dbReference type="ARBA" id="ARBA00023002"/>
    </source>
</evidence>
<dbReference type="Pfam" id="PF01494">
    <property type="entry name" value="FAD_binding_3"/>
    <property type="match status" value="1"/>
</dbReference>
<dbReference type="Gene3D" id="3.40.30.120">
    <property type="match status" value="1"/>
</dbReference>
<dbReference type="GO" id="GO:0071949">
    <property type="term" value="F:FAD binding"/>
    <property type="evidence" value="ECO:0007669"/>
    <property type="project" value="InterPro"/>
</dbReference>
<gene>
    <name evidence="5" type="ORF">UCRPC4_g05883</name>
</gene>
<dbReference type="SUPFAM" id="SSF51905">
    <property type="entry name" value="FAD/NAD(P)-binding domain"/>
    <property type="match status" value="1"/>
</dbReference>
<evidence type="ECO:0000313" key="5">
    <source>
        <dbReference type="EMBL" id="KKY16546.1"/>
    </source>
</evidence>
<dbReference type="Gene3D" id="3.50.50.60">
    <property type="entry name" value="FAD/NAD(P)-binding domain"/>
    <property type="match status" value="1"/>
</dbReference>
<dbReference type="AlphaFoldDB" id="A0A0G2E2F0"/>
<evidence type="ECO:0000259" key="4">
    <source>
        <dbReference type="Pfam" id="PF01494"/>
    </source>
</evidence>
<keyword evidence="2" id="KW-0274">FAD</keyword>
<dbReference type="Proteomes" id="UP000053317">
    <property type="component" value="Unassembled WGS sequence"/>
</dbReference>
<dbReference type="GO" id="GO:0006744">
    <property type="term" value="P:ubiquinone biosynthetic process"/>
    <property type="evidence" value="ECO:0007669"/>
    <property type="project" value="TreeGrafter"/>
</dbReference>
<organism evidence="5 6">
    <name type="scientific">Phaeomoniella chlamydospora</name>
    <name type="common">Phaeoacremonium chlamydosporum</name>
    <dbReference type="NCBI Taxonomy" id="158046"/>
    <lineage>
        <taxon>Eukaryota</taxon>
        <taxon>Fungi</taxon>
        <taxon>Dikarya</taxon>
        <taxon>Ascomycota</taxon>
        <taxon>Pezizomycotina</taxon>
        <taxon>Eurotiomycetes</taxon>
        <taxon>Chaetothyriomycetidae</taxon>
        <taxon>Phaeomoniellales</taxon>
        <taxon>Phaeomoniellaceae</taxon>
        <taxon>Phaeomoniella</taxon>
    </lineage>
</organism>